<dbReference type="EMBL" id="NRSD01000113">
    <property type="protein sequence ID" value="MBK1647020.1"/>
    <property type="molecule type" value="Genomic_DNA"/>
</dbReference>
<gene>
    <name evidence="3" type="ORF">CKO25_20900</name>
</gene>
<feature type="region of interest" description="Disordered" evidence="1">
    <location>
        <begin position="97"/>
        <end position="167"/>
    </location>
</feature>
<feature type="non-terminal residue" evidence="3">
    <location>
        <position position="1"/>
    </location>
</feature>
<proteinExistence type="predicted"/>
<feature type="transmembrane region" description="Helical" evidence="2">
    <location>
        <begin position="69"/>
        <end position="87"/>
    </location>
</feature>
<reference evidence="3 4" key="1">
    <citation type="journal article" date="2020" name="Microorganisms">
        <title>Osmotic Adaptation and Compatible Solute Biosynthesis of Phototrophic Bacteria as Revealed from Genome Analyses.</title>
        <authorList>
            <person name="Imhoff J.F."/>
            <person name="Rahn T."/>
            <person name="Kunzel S."/>
            <person name="Keller A."/>
            <person name="Neulinger S.C."/>
        </authorList>
    </citation>
    <scope>NUCLEOTIDE SEQUENCE [LARGE SCALE GENOMIC DNA]</scope>
    <source>
        <strain evidence="3 4">DSM 21303</strain>
    </source>
</reference>
<dbReference type="RefSeq" id="WP_200389855.1">
    <property type="nucleotide sequence ID" value="NZ_NRSD01000113.1"/>
</dbReference>
<feature type="transmembrane region" description="Helical" evidence="2">
    <location>
        <begin position="42"/>
        <end position="62"/>
    </location>
</feature>
<keyword evidence="4" id="KW-1185">Reference proteome</keyword>
<keyword evidence="2" id="KW-1133">Transmembrane helix</keyword>
<comment type="caution">
    <text evidence="3">The sequence shown here is derived from an EMBL/GenBank/DDBJ whole genome shotgun (WGS) entry which is preliminary data.</text>
</comment>
<feature type="compositionally biased region" description="Low complexity" evidence="1">
    <location>
        <begin position="126"/>
        <end position="135"/>
    </location>
</feature>
<evidence type="ECO:0000313" key="3">
    <source>
        <dbReference type="EMBL" id="MBK1647020.1"/>
    </source>
</evidence>
<dbReference type="Proteomes" id="UP001138802">
    <property type="component" value="Unassembled WGS sequence"/>
</dbReference>
<name>A0A9X0WMJ8_9GAMM</name>
<protein>
    <submittedName>
        <fullName evidence="3">Uncharacterized protein</fullName>
    </submittedName>
</protein>
<feature type="non-terminal residue" evidence="3">
    <location>
        <position position="167"/>
    </location>
</feature>
<evidence type="ECO:0000256" key="1">
    <source>
        <dbReference type="SAM" id="MobiDB-lite"/>
    </source>
</evidence>
<dbReference type="AlphaFoldDB" id="A0A9X0WMJ8"/>
<evidence type="ECO:0000256" key="2">
    <source>
        <dbReference type="SAM" id="Phobius"/>
    </source>
</evidence>
<evidence type="ECO:0000313" key="4">
    <source>
        <dbReference type="Proteomes" id="UP001138802"/>
    </source>
</evidence>
<keyword evidence="2" id="KW-0472">Membrane</keyword>
<accession>A0A9X0WMJ8</accession>
<keyword evidence="2" id="KW-0812">Transmembrane</keyword>
<sequence>LALAAGLGLLLLVLAGRRLLRRWCAAQDPDSRLAELVRPLARVLPALLPALLWLLVVIAYDLTGDLIRPILLILLLPALLGFVLALTRELLYAQPQDAQAHPGADTTPGRAETDAAGTVTDDPQTPAMAAAEPVAGAGGAEQTEPATTRALQAPSAPPAAVDTTEPT</sequence>
<organism evidence="3 4">
    <name type="scientific">Thiocapsa imhoffii</name>
    <dbReference type="NCBI Taxonomy" id="382777"/>
    <lineage>
        <taxon>Bacteria</taxon>
        <taxon>Pseudomonadati</taxon>
        <taxon>Pseudomonadota</taxon>
        <taxon>Gammaproteobacteria</taxon>
        <taxon>Chromatiales</taxon>
        <taxon>Chromatiaceae</taxon>
        <taxon>Thiocapsa</taxon>
    </lineage>
</organism>